<feature type="compositionally biased region" description="Basic and acidic residues" evidence="18">
    <location>
        <begin position="1087"/>
        <end position="1096"/>
    </location>
</feature>
<comment type="function">
    <text evidence="15">Catalyzes the attachment of valine to tRNA(Val) in a two-step reaction: valine is first activated by ATP to form Val-AMP and then transferred to the acceptor end of tRNA(Val).</text>
</comment>
<feature type="compositionally biased region" description="Low complexity" evidence="18">
    <location>
        <begin position="1225"/>
        <end position="1241"/>
    </location>
</feature>
<feature type="compositionally biased region" description="Low complexity" evidence="18">
    <location>
        <begin position="1260"/>
        <end position="1275"/>
    </location>
</feature>
<dbReference type="Pfam" id="PF00385">
    <property type="entry name" value="Chromo"/>
    <property type="match status" value="1"/>
</dbReference>
<dbReference type="FunFam" id="3.40.50.620:FF:000020">
    <property type="entry name" value="Valine--tRNA ligase, mitochondrial"/>
    <property type="match status" value="1"/>
</dbReference>
<feature type="compositionally biased region" description="Basic residues" evidence="18">
    <location>
        <begin position="1034"/>
        <end position="1049"/>
    </location>
</feature>
<comment type="caution">
    <text evidence="20">The sequence shown here is derived from an EMBL/GenBank/DDBJ whole genome shotgun (WGS) entry which is preliminary data.</text>
</comment>
<evidence type="ECO:0000256" key="11">
    <source>
        <dbReference type="ARBA" id="ARBA00023146"/>
    </source>
</evidence>
<keyword evidence="5 17" id="KW-0436">Ligase</keyword>
<evidence type="ECO:0000256" key="3">
    <source>
        <dbReference type="ARBA" id="ARBA00005594"/>
    </source>
</evidence>
<keyword evidence="8 17" id="KW-0648">Protein biosynthesis</keyword>
<dbReference type="Gene3D" id="3.90.740.10">
    <property type="entry name" value="Valyl/Leucyl/Isoleucyl-tRNA synthetase, editing domain"/>
    <property type="match status" value="1"/>
</dbReference>
<dbReference type="GO" id="GO:0002161">
    <property type="term" value="F:aminoacyl-tRNA deacylase activity"/>
    <property type="evidence" value="ECO:0007669"/>
    <property type="project" value="InterPro"/>
</dbReference>
<feature type="compositionally biased region" description="Low complexity" evidence="18">
    <location>
        <begin position="1016"/>
        <end position="1026"/>
    </location>
</feature>
<dbReference type="SUPFAM" id="SSF54160">
    <property type="entry name" value="Chromo domain-like"/>
    <property type="match status" value="1"/>
</dbReference>
<evidence type="ECO:0000259" key="19">
    <source>
        <dbReference type="PROSITE" id="PS50013"/>
    </source>
</evidence>
<evidence type="ECO:0000256" key="15">
    <source>
        <dbReference type="ARBA" id="ARBA00043854"/>
    </source>
</evidence>
<dbReference type="Gene3D" id="1.10.730.10">
    <property type="entry name" value="Isoleucyl-tRNA Synthetase, Domain 1"/>
    <property type="match status" value="1"/>
</dbReference>
<evidence type="ECO:0000256" key="5">
    <source>
        <dbReference type="ARBA" id="ARBA00022598"/>
    </source>
</evidence>
<dbReference type="SUPFAM" id="SSF52374">
    <property type="entry name" value="Nucleotidylyl transferase"/>
    <property type="match status" value="1"/>
</dbReference>
<dbReference type="InterPro" id="IPR002303">
    <property type="entry name" value="Valyl-tRNA_ligase"/>
</dbReference>
<keyword evidence="6 17" id="KW-0547">Nucleotide-binding</keyword>
<evidence type="ECO:0000256" key="7">
    <source>
        <dbReference type="ARBA" id="ARBA00022840"/>
    </source>
</evidence>
<dbReference type="InterPro" id="IPR009080">
    <property type="entry name" value="tRNAsynth_Ia_anticodon-bd"/>
</dbReference>
<dbReference type="NCBIfam" id="NF004349">
    <property type="entry name" value="PRK05729.1"/>
    <property type="match status" value="1"/>
</dbReference>
<dbReference type="EMBL" id="MTYJ01000130">
    <property type="protein sequence ID" value="OQV13104.1"/>
    <property type="molecule type" value="Genomic_DNA"/>
</dbReference>
<dbReference type="GO" id="GO:0006438">
    <property type="term" value="P:valyl-tRNA aminoacylation"/>
    <property type="evidence" value="ECO:0007669"/>
    <property type="project" value="InterPro"/>
</dbReference>
<dbReference type="InterPro" id="IPR016197">
    <property type="entry name" value="Chromo-like_dom_sf"/>
</dbReference>
<evidence type="ECO:0000256" key="1">
    <source>
        <dbReference type="ARBA" id="ARBA00004123"/>
    </source>
</evidence>
<keyword evidence="11 17" id="KW-0030">Aminoacyl-tRNA synthetase</keyword>
<dbReference type="InterPro" id="IPR000953">
    <property type="entry name" value="Chromo/chromo_shadow_dom"/>
</dbReference>
<dbReference type="InterPro" id="IPR009008">
    <property type="entry name" value="Val/Leu/Ile-tRNA-synth_edit"/>
</dbReference>
<feature type="compositionally biased region" description="Basic and acidic residues" evidence="18">
    <location>
        <begin position="1114"/>
        <end position="1148"/>
    </location>
</feature>
<evidence type="ECO:0000256" key="16">
    <source>
        <dbReference type="ARBA" id="ARBA00047552"/>
    </source>
</evidence>
<keyword evidence="7 17" id="KW-0067">ATP-binding</keyword>
<dbReference type="CDD" id="cd00024">
    <property type="entry name" value="CD_CSD"/>
    <property type="match status" value="1"/>
</dbReference>
<feature type="region of interest" description="Disordered" evidence="18">
    <location>
        <begin position="1015"/>
        <end position="1153"/>
    </location>
</feature>
<sequence>MLTSRCSHFTRKLCTKPELTPLPRNYDARYVESRWSDWWQSRAFFRPTSISDHSSDPKQSFTLLLPPPNVTGSLHLGHALTIAIEDAVIRWNKMEGRSVLWIPGLDHAGIATQVQVERELQRKELKTRHSLGRERFLERAEQWKEEKSKRIKSQIRRLGAAVDWDRLVFTLDDRIQDSVTEAFIRLHDKGMIHRQARLVNWCGQLQSTISDIEVVHREIERPIKLDVPGEKEPVEVGYLSHFAYPVVGSTSGAEIVVATTRLETMIGDSAVAVHPEDPRYLHLHGCRVQHPLLDITIPIILDTSVSQTLGTGAVKITPAHDYTDFQIGLKHNLARERVIDDSGRMISSHAEIHGLSRFQARRTIENLLSAVNLWRGRTAHRTVIPVCSRSGDIIEPQLKEQWFLNCQPYAQRAIEAVRNGDLQILPEGFVKQWYHWLGGNNDWCLSRQLWWGQRIPAYWMQKDGVKHWVCARSEEEARRKFHVSTGELPSEVHQDNDVLDTWFTSSALPFIALGWPNETPDFKTHYPLSLMETGHDIIFFWVARMVFLGLALTDQLPFNKVLLHGLVCDKDGKKMSKSKGNVIDPMEVICDLAATPPAAEKTSGGTKAGIKRKFEFGSDALRLALCRYETQQHFINFDMKHVEDSSKFCNKIWQAFHLCSATWEKFPVDIRGAAIIPSNPINEWILTCLLDLTTKCNDAMTNLTLNEAANGIINFMYEHFCDVYLECTKAALKSGSDQEACREISATMAVCFDVFLRVSSLFMPNLSEELYQRLPSTSLESVCVAPFPKPAEIPVKPNPDLREDMELLLDISRAVKNLRPVYGLFKDRAPLYVVLLDESKVKRLDALKDALLAVSRSSEATLVANASMVPFDCAFDLTEGGVRVLIRLNERFDVQKEATILRTRRDKVVAASEQLQHEIDEMTPTTLRPKACKFSLFPLRATKMAAPLASLESLKAAFGDDVFHCEALLSHKGPINRRMYLVKWKGYDKPSDNTWEPEINIIDKALVKQYEENLKSGHGASSSGSAPPVMASRGRGRHSAVSRGRRGGRKASQSAAARKKARLEEDNGVVDDLMDGGGASAGAAGKVVEDASKEEVTDPVLNSASATAVPVDSAEVKADSVEKVEKASDAADQEKDRLDPGESSKEPEPSAVPSVVKALKEIPTVGVIVTHSSQRVAESVALQKIPGQDIVQDAAPPVVVPTHAAVSVLTAASQGDAVSAQLNSSFASSNGSDSLLGGSSSHAYSPAAGTSPTNGEHGGTPPSSQSSTASSAAPAKVIQPPSPAAALFASPSRSRREREGSQSPSRVGDDGVGEKLAGGNNSSMKVVGDASPPKSTDSKLSGGRDGSSEHQYNQITEVLNDGEEKMVFHEKVEIH</sequence>
<comment type="similarity">
    <text evidence="3 17">Belongs to the class-I aminoacyl-tRNA synthetase family.</text>
</comment>
<keyword evidence="21" id="KW-1185">Reference proteome</keyword>
<evidence type="ECO:0000256" key="18">
    <source>
        <dbReference type="SAM" id="MobiDB-lite"/>
    </source>
</evidence>
<dbReference type="CDD" id="cd00817">
    <property type="entry name" value="ValRS_core"/>
    <property type="match status" value="1"/>
</dbReference>
<dbReference type="SUPFAM" id="SSF47323">
    <property type="entry name" value="Anticodon-binding domain of a subclass of class I aminoacyl-tRNA synthetases"/>
    <property type="match status" value="1"/>
</dbReference>
<dbReference type="InterPro" id="IPR023780">
    <property type="entry name" value="Chromo_domain"/>
</dbReference>
<dbReference type="Pfam" id="PF00133">
    <property type="entry name" value="tRNA-synt_1"/>
    <property type="match status" value="1"/>
</dbReference>
<dbReference type="PROSITE" id="PS50013">
    <property type="entry name" value="CHROMO_2"/>
    <property type="match status" value="1"/>
</dbReference>
<dbReference type="InterPro" id="IPR002300">
    <property type="entry name" value="aa-tRNA-synth_Ia"/>
</dbReference>
<evidence type="ECO:0000256" key="8">
    <source>
        <dbReference type="ARBA" id="ARBA00022917"/>
    </source>
</evidence>
<gene>
    <name evidence="20" type="ORF">BV898_12644</name>
</gene>
<dbReference type="GO" id="GO:0005634">
    <property type="term" value="C:nucleus"/>
    <property type="evidence" value="ECO:0007669"/>
    <property type="project" value="UniProtKB-SubCell"/>
</dbReference>
<dbReference type="GO" id="GO:0005829">
    <property type="term" value="C:cytosol"/>
    <property type="evidence" value="ECO:0007669"/>
    <property type="project" value="TreeGrafter"/>
</dbReference>
<dbReference type="PANTHER" id="PTHR11946">
    <property type="entry name" value="VALYL-TRNA SYNTHETASES"/>
    <property type="match status" value="1"/>
</dbReference>
<dbReference type="InterPro" id="IPR001412">
    <property type="entry name" value="aa-tRNA-synth_I_CS"/>
</dbReference>
<dbReference type="SUPFAM" id="SSF50677">
    <property type="entry name" value="ValRS/IleRS/LeuRS editing domain"/>
    <property type="match status" value="1"/>
</dbReference>
<dbReference type="Gene3D" id="3.40.50.620">
    <property type="entry name" value="HUPs"/>
    <property type="match status" value="2"/>
</dbReference>
<evidence type="ECO:0000256" key="6">
    <source>
        <dbReference type="ARBA" id="ARBA00022741"/>
    </source>
</evidence>
<evidence type="ECO:0000256" key="14">
    <source>
        <dbReference type="ARBA" id="ARBA00040837"/>
    </source>
</evidence>
<dbReference type="InterPro" id="IPR033705">
    <property type="entry name" value="Anticodon_Ia_Val"/>
</dbReference>
<dbReference type="InterPro" id="IPR013155">
    <property type="entry name" value="M/V/L/I-tRNA-synth_anticd-bd"/>
</dbReference>
<dbReference type="InterPro" id="IPR023779">
    <property type="entry name" value="Chromodomain_CS"/>
</dbReference>
<evidence type="ECO:0000313" key="20">
    <source>
        <dbReference type="EMBL" id="OQV13104.1"/>
    </source>
</evidence>
<evidence type="ECO:0000256" key="17">
    <source>
        <dbReference type="RuleBase" id="RU363035"/>
    </source>
</evidence>
<proteinExistence type="inferred from homology"/>
<evidence type="ECO:0000256" key="2">
    <source>
        <dbReference type="ARBA" id="ARBA00004173"/>
    </source>
</evidence>
<evidence type="ECO:0000256" key="4">
    <source>
        <dbReference type="ARBA" id="ARBA00013169"/>
    </source>
</evidence>
<dbReference type="CDD" id="cd07962">
    <property type="entry name" value="Anticodon_Ia_Val"/>
    <property type="match status" value="1"/>
</dbReference>
<dbReference type="GO" id="GO:0005739">
    <property type="term" value="C:mitochondrion"/>
    <property type="evidence" value="ECO:0007669"/>
    <property type="project" value="UniProtKB-SubCell"/>
</dbReference>
<feature type="region of interest" description="Disordered" evidence="18">
    <location>
        <begin position="1225"/>
        <end position="1353"/>
    </location>
</feature>
<evidence type="ECO:0000256" key="9">
    <source>
        <dbReference type="ARBA" id="ARBA00022946"/>
    </source>
</evidence>
<protein>
    <recommendedName>
        <fullName evidence="14">Valine--tRNA ligase, mitochondrial</fullName>
        <ecNumber evidence="4">6.1.1.9</ecNumber>
    </recommendedName>
    <alternativeName>
        <fullName evidence="13">Valyl-tRNA synthetase</fullName>
    </alternativeName>
</protein>
<dbReference type="EC" id="6.1.1.9" evidence="4"/>
<evidence type="ECO:0000313" key="21">
    <source>
        <dbReference type="Proteomes" id="UP000192578"/>
    </source>
</evidence>
<dbReference type="Proteomes" id="UP000192578">
    <property type="component" value="Unassembled WGS sequence"/>
</dbReference>
<evidence type="ECO:0000256" key="13">
    <source>
        <dbReference type="ARBA" id="ARBA00029936"/>
    </source>
</evidence>
<dbReference type="OrthoDB" id="629407at2759"/>
<dbReference type="Gene3D" id="2.40.50.40">
    <property type="match status" value="1"/>
</dbReference>
<keyword evidence="9" id="KW-0809">Transit peptide</keyword>
<dbReference type="SMART" id="SM00298">
    <property type="entry name" value="CHROMO"/>
    <property type="match status" value="1"/>
</dbReference>
<keyword evidence="12" id="KW-0539">Nucleus</keyword>
<dbReference type="GO" id="GO:0004832">
    <property type="term" value="F:valine-tRNA ligase activity"/>
    <property type="evidence" value="ECO:0007669"/>
    <property type="project" value="UniProtKB-EC"/>
</dbReference>
<dbReference type="GO" id="GO:0005524">
    <property type="term" value="F:ATP binding"/>
    <property type="evidence" value="ECO:0007669"/>
    <property type="project" value="UniProtKB-KW"/>
</dbReference>
<name>A0A1W0WD05_HYPEX</name>
<keyword evidence="10" id="KW-0496">Mitochondrion</keyword>
<evidence type="ECO:0000256" key="10">
    <source>
        <dbReference type="ARBA" id="ARBA00023128"/>
    </source>
</evidence>
<reference evidence="21" key="1">
    <citation type="submission" date="2017-01" db="EMBL/GenBank/DDBJ databases">
        <title>Comparative genomics of anhydrobiosis in the tardigrade Hypsibius dujardini.</title>
        <authorList>
            <person name="Yoshida Y."/>
            <person name="Koutsovoulos G."/>
            <person name="Laetsch D."/>
            <person name="Stevens L."/>
            <person name="Kumar S."/>
            <person name="Horikawa D."/>
            <person name="Ishino K."/>
            <person name="Komine S."/>
            <person name="Tomita M."/>
            <person name="Blaxter M."/>
            <person name="Arakawa K."/>
        </authorList>
    </citation>
    <scope>NUCLEOTIDE SEQUENCE [LARGE SCALE GENOMIC DNA]</scope>
    <source>
        <strain evidence="21">Z151</strain>
    </source>
</reference>
<dbReference type="PANTHER" id="PTHR11946:SF71">
    <property type="entry name" value="VALINE--TRNA LIGASE, MITOCHONDRIAL"/>
    <property type="match status" value="1"/>
</dbReference>
<organism evidence="20 21">
    <name type="scientific">Hypsibius exemplaris</name>
    <name type="common">Freshwater tardigrade</name>
    <dbReference type="NCBI Taxonomy" id="2072580"/>
    <lineage>
        <taxon>Eukaryota</taxon>
        <taxon>Metazoa</taxon>
        <taxon>Ecdysozoa</taxon>
        <taxon>Tardigrada</taxon>
        <taxon>Eutardigrada</taxon>
        <taxon>Parachela</taxon>
        <taxon>Hypsibioidea</taxon>
        <taxon>Hypsibiidae</taxon>
        <taxon>Hypsibius</taxon>
    </lineage>
</organism>
<comment type="subcellular location">
    <subcellularLocation>
        <location evidence="2">Mitochondrion</location>
    </subcellularLocation>
    <subcellularLocation>
        <location evidence="1">Nucleus</location>
    </subcellularLocation>
</comment>
<comment type="catalytic activity">
    <reaction evidence="16">
        <text>tRNA(Val) + L-valine + ATP = L-valyl-tRNA(Val) + AMP + diphosphate</text>
        <dbReference type="Rhea" id="RHEA:10704"/>
        <dbReference type="Rhea" id="RHEA-COMP:9672"/>
        <dbReference type="Rhea" id="RHEA-COMP:9708"/>
        <dbReference type="ChEBI" id="CHEBI:30616"/>
        <dbReference type="ChEBI" id="CHEBI:33019"/>
        <dbReference type="ChEBI" id="CHEBI:57762"/>
        <dbReference type="ChEBI" id="CHEBI:78442"/>
        <dbReference type="ChEBI" id="CHEBI:78537"/>
        <dbReference type="ChEBI" id="CHEBI:456215"/>
        <dbReference type="EC" id="6.1.1.9"/>
    </reaction>
</comment>
<dbReference type="PROSITE" id="PS00598">
    <property type="entry name" value="CHROMO_1"/>
    <property type="match status" value="1"/>
</dbReference>
<dbReference type="NCBIfam" id="TIGR00422">
    <property type="entry name" value="valS"/>
    <property type="match status" value="1"/>
</dbReference>
<accession>A0A1W0WD05</accession>
<dbReference type="InterPro" id="IPR014729">
    <property type="entry name" value="Rossmann-like_a/b/a_fold"/>
</dbReference>
<dbReference type="Pfam" id="PF08264">
    <property type="entry name" value="Anticodon_1"/>
    <property type="match status" value="1"/>
</dbReference>
<dbReference type="PROSITE" id="PS00178">
    <property type="entry name" value="AA_TRNA_LIGASE_I"/>
    <property type="match status" value="1"/>
</dbReference>
<evidence type="ECO:0000256" key="12">
    <source>
        <dbReference type="ARBA" id="ARBA00023242"/>
    </source>
</evidence>
<feature type="domain" description="Chromo" evidence="19">
    <location>
        <begin position="963"/>
        <end position="1022"/>
    </location>
</feature>
<dbReference type="PRINTS" id="PR00986">
    <property type="entry name" value="TRNASYNTHVAL"/>
</dbReference>